<reference evidence="2" key="1">
    <citation type="journal article" date="2019" name="Sci. Rep.">
        <title>Draft genome of Tanacetum cinerariifolium, the natural source of mosquito coil.</title>
        <authorList>
            <person name="Yamashiro T."/>
            <person name="Shiraishi A."/>
            <person name="Satake H."/>
            <person name="Nakayama K."/>
        </authorList>
    </citation>
    <scope>NUCLEOTIDE SEQUENCE</scope>
</reference>
<dbReference type="EMBL" id="BKCJ010004292">
    <property type="protein sequence ID" value="GEU60167.1"/>
    <property type="molecule type" value="Genomic_DNA"/>
</dbReference>
<evidence type="ECO:0000256" key="1">
    <source>
        <dbReference type="SAM" id="MobiDB-lite"/>
    </source>
</evidence>
<feature type="region of interest" description="Disordered" evidence="1">
    <location>
        <begin position="377"/>
        <end position="500"/>
    </location>
</feature>
<comment type="caution">
    <text evidence="2">The sequence shown here is derived from an EMBL/GenBank/DDBJ whole genome shotgun (WGS) entry which is preliminary data.</text>
</comment>
<evidence type="ECO:0000313" key="2">
    <source>
        <dbReference type="EMBL" id="GEU60167.1"/>
    </source>
</evidence>
<gene>
    <name evidence="2" type="ORF">Tci_032145</name>
</gene>
<feature type="compositionally biased region" description="Polar residues" evidence="1">
    <location>
        <begin position="396"/>
        <end position="405"/>
    </location>
</feature>
<protein>
    <submittedName>
        <fullName evidence="2">Retrotransposon protein, putative, unclassified</fullName>
    </submittedName>
</protein>
<organism evidence="2">
    <name type="scientific">Tanacetum cinerariifolium</name>
    <name type="common">Dalmatian daisy</name>
    <name type="synonym">Chrysanthemum cinerariifolium</name>
    <dbReference type="NCBI Taxonomy" id="118510"/>
    <lineage>
        <taxon>Eukaryota</taxon>
        <taxon>Viridiplantae</taxon>
        <taxon>Streptophyta</taxon>
        <taxon>Embryophyta</taxon>
        <taxon>Tracheophyta</taxon>
        <taxon>Spermatophyta</taxon>
        <taxon>Magnoliopsida</taxon>
        <taxon>eudicotyledons</taxon>
        <taxon>Gunneridae</taxon>
        <taxon>Pentapetalae</taxon>
        <taxon>asterids</taxon>
        <taxon>campanulids</taxon>
        <taxon>Asterales</taxon>
        <taxon>Asteraceae</taxon>
        <taxon>Asteroideae</taxon>
        <taxon>Anthemideae</taxon>
        <taxon>Anthemidinae</taxon>
        <taxon>Tanacetum</taxon>
    </lineage>
</organism>
<name>A0A6L2LGS5_TANCI</name>
<dbReference type="AlphaFoldDB" id="A0A6L2LGS5"/>
<dbReference type="CDD" id="cd09272">
    <property type="entry name" value="RNase_HI_RT_Ty1"/>
    <property type="match status" value="1"/>
</dbReference>
<accession>A0A6L2LGS5</accession>
<sequence length="588" mass="65440">MDRLKLDEDPLGIPVDQTRFRSMAGSLMYLTASRPDLVFAVCMCDRSKHIDIRHHFIREQVERGVVELYFVTTDYQLANIFTKALPRQRFEFILPRLDTMANMNINAPAGQAPAMAPPVRTDDQILPHIRWVPIGKSNYYLDLEKSQSNPIYKIAVDLLKYINFFRAFTASSIIPSIYIQQFWDTVQYDKTAGCYRCQLDEQWFVLTKDTLREALQIIPVNNQPLISPPSSDALINSVNELGYTKRHKFHPRPDSPLHLPNEEPVLGHLKFSAKGTKREVFGMPILGSLIIADIQEASYYQEYLANVAKHRRYLVGVKDADLQKALEESMKSMYDVPWGPLPPVVIREPESEKYQPLPEVPGKGKAKVTEEQVAHDLLSLQKPKKKSHADQYKFQRCTSTPTGSSGHDEPSYAELGQSESEEESEKVVPGADERGQGEGQAGWDPGAQAEGQTGPDAGTQDEGQAGSNPDEQSEGHAGPDPVNAGADAQSMPSLVVHAGSDCDHMDLDVVDVSPQPSTEQMDEGFTAMAYPKVQENLKLTVEEQVLLEEPASLLGTLSSLQHLSKDISFGDLFFSDKPSEADNDKANA</sequence>
<proteinExistence type="predicted"/>
<feature type="compositionally biased region" description="Polar residues" evidence="1">
    <location>
        <begin position="461"/>
        <end position="470"/>
    </location>
</feature>